<gene>
    <name evidence="4" type="ORF">PLOB_00015149</name>
</gene>
<name>A0ABN8RA33_9CNID</name>
<dbReference type="Proteomes" id="UP001159405">
    <property type="component" value="Unassembled WGS sequence"/>
</dbReference>
<feature type="compositionally biased region" description="Low complexity" evidence="1">
    <location>
        <begin position="202"/>
        <end position="213"/>
    </location>
</feature>
<evidence type="ECO:0000256" key="2">
    <source>
        <dbReference type="SAM" id="Phobius"/>
    </source>
</evidence>
<dbReference type="EMBL" id="CALNXK010000190">
    <property type="protein sequence ID" value="CAH3174319.1"/>
    <property type="molecule type" value="Genomic_DNA"/>
</dbReference>
<organism evidence="4 5">
    <name type="scientific">Porites lobata</name>
    <dbReference type="NCBI Taxonomy" id="104759"/>
    <lineage>
        <taxon>Eukaryota</taxon>
        <taxon>Metazoa</taxon>
        <taxon>Cnidaria</taxon>
        <taxon>Anthozoa</taxon>
        <taxon>Hexacorallia</taxon>
        <taxon>Scleractinia</taxon>
        <taxon>Fungiina</taxon>
        <taxon>Poritidae</taxon>
        <taxon>Porites</taxon>
    </lineage>
</organism>
<keyword evidence="2" id="KW-0472">Membrane</keyword>
<accession>A0ABN8RA33</accession>
<feature type="chain" id="PRO_5045706934" evidence="3">
    <location>
        <begin position="24"/>
        <end position="263"/>
    </location>
</feature>
<evidence type="ECO:0000256" key="1">
    <source>
        <dbReference type="SAM" id="MobiDB-lite"/>
    </source>
</evidence>
<keyword evidence="5" id="KW-1185">Reference proteome</keyword>
<comment type="caution">
    <text evidence="4">The sequence shown here is derived from an EMBL/GenBank/DDBJ whole genome shotgun (WGS) entry which is preliminary data.</text>
</comment>
<sequence length="263" mass="28261">MSGKQQLLVLLIILGGSSLVTVAFECTAVKGYDGCACYEEKNNTKIYVNLLPLKENSSTPRFTVKDKDSYYISYSPCGVFSEFVNKTRPGVTSCVNASVARWTNGSVLSCESLGNDANSEFVSSVPGDAGGNITANLTLKFRSRAAEHHSAVISLVCNETLPENETVFEYINTVNIPTDIYYLALTSKCCCPGKCGTPPAIPTKPTALPTPKTKPTENKSPSSGSLKTWEIIVIAAAGVVVLVLIVVGMVWYYCKKKPGYEAV</sequence>
<dbReference type="PANTHER" id="PTHR15071">
    <property type="entry name" value="MANNOSE-6-PHOSPHATE RECEPTOR FAMILY MEMBER"/>
    <property type="match status" value="1"/>
</dbReference>
<feature type="transmembrane region" description="Helical" evidence="2">
    <location>
        <begin position="231"/>
        <end position="254"/>
    </location>
</feature>
<evidence type="ECO:0000256" key="3">
    <source>
        <dbReference type="SAM" id="SignalP"/>
    </source>
</evidence>
<reference evidence="4 5" key="1">
    <citation type="submission" date="2022-05" db="EMBL/GenBank/DDBJ databases">
        <authorList>
            <consortium name="Genoscope - CEA"/>
            <person name="William W."/>
        </authorList>
    </citation>
    <scope>NUCLEOTIDE SEQUENCE [LARGE SCALE GENOMIC DNA]</scope>
</reference>
<evidence type="ECO:0000313" key="4">
    <source>
        <dbReference type="EMBL" id="CAH3174319.1"/>
    </source>
</evidence>
<feature type="region of interest" description="Disordered" evidence="1">
    <location>
        <begin position="202"/>
        <end position="224"/>
    </location>
</feature>
<dbReference type="PANTHER" id="PTHR15071:SF0">
    <property type="entry name" value="MANNOSE 6-PHOSPHATE RECEPTOR-LIKE PROTEIN 1"/>
    <property type="match status" value="1"/>
</dbReference>
<protein>
    <submittedName>
        <fullName evidence="4">Uncharacterized protein</fullName>
    </submittedName>
</protein>
<evidence type="ECO:0000313" key="5">
    <source>
        <dbReference type="Proteomes" id="UP001159405"/>
    </source>
</evidence>
<keyword evidence="3" id="KW-0732">Signal</keyword>
<feature type="signal peptide" evidence="3">
    <location>
        <begin position="1"/>
        <end position="23"/>
    </location>
</feature>
<keyword evidence="2" id="KW-1133">Transmembrane helix</keyword>
<keyword evidence="2" id="KW-0812">Transmembrane</keyword>
<proteinExistence type="predicted"/>